<accession>A0ABX0XC36</accession>
<feature type="transmembrane region" description="Helical" evidence="7">
    <location>
        <begin position="505"/>
        <end position="523"/>
    </location>
</feature>
<dbReference type="Pfam" id="PF00474">
    <property type="entry name" value="SSF"/>
    <property type="match status" value="1"/>
</dbReference>
<organism evidence="8 9">
    <name type="scientific">Neolewinella antarctica</name>
    <dbReference type="NCBI Taxonomy" id="442734"/>
    <lineage>
        <taxon>Bacteria</taxon>
        <taxon>Pseudomonadati</taxon>
        <taxon>Bacteroidota</taxon>
        <taxon>Saprospiria</taxon>
        <taxon>Saprospirales</taxon>
        <taxon>Lewinellaceae</taxon>
        <taxon>Neolewinella</taxon>
    </lineage>
</organism>
<dbReference type="PROSITE" id="PS50283">
    <property type="entry name" value="NA_SOLUT_SYMP_3"/>
    <property type="match status" value="1"/>
</dbReference>
<feature type="transmembrane region" description="Helical" evidence="7">
    <location>
        <begin position="297"/>
        <end position="318"/>
    </location>
</feature>
<dbReference type="Gene3D" id="1.20.1730.10">
    <property type="entry name" value="Sodium/glucose cotransporter"/>
    <property type="match status" value="1"/>
</dbReference>
<dbReference type="InterPro" id="IPR001734">
    <property type="entry name" value="Na/solute_symporter"/>
</dbReference>
<dbReference type="EMBL" id="JAATJH010000003">
    <property type="protein sequence ID" value="NJC26815.1"/>
    <property type="molecule type" value="Genomic_DNA"/>
</dbReference>
<feature type="transmembrane region" description="Helical" evidence="7">
    <location>
        <begin position="6"/>
        <end position="25"/>
    </location>
</feature>
<dbReference type="PANTHER" id="PTHR11819:SF77">
    <property type="entry name" value="SODIUM_GLUCOSE COTRANSPORT PROTEIN"/>
    <property type="match status" value="1"/>
</dbReference>
<evidence type="ECO:0000256" key="1">
    <source>
        <dbReference type="ARBA" id="ARBA00004141"/>
    </source>
</evidence>
<evidence type="ECO:0000256" key="4">
    <source>
        <dbReference type="ARBA" id="ARBA00022989"/>
    </source>
</evidence>
<keyword evidence="9" id="KW-1185">Reference proteome</keyword>
<evidence type="ECO:0000256" key="5">
    <source>
        <dbReference type="ARBA" id="ARBA00023136"/>
    </source>
</evidence>
<feature type="transmembrane region" description="Helical" evidence="7">
    <location>
        <begin position="153"/>
        <end position="174"/>
    </location>
</feature>
<feature type="transmembrane region" description="Helical" evidence="7">
    <location>
        <begin position="338"/>
        <end position="359"/>
    </location>
</feature>
<feature type="transmembrane region" description="Helical" evidence="7">
    <location>
        <begin position="45"/>
        <end position="66"/>
    </location>
</feature>
<keyword evidence="4 7" id="KW-1133">Transmembrane helix</keyword>
<feature type="transmembrane region" description="Helical" evidence="7">
    <location>
        <begin position="446"/>
        <end position="465"/>
    </location>
</feature>
<evidence type="ECO:0000256" key="3">
    <source>
        <dbReference type="ARBA" id="ARBA00022692"/>
    </source>
</evidence>
<feature type="transmembrane region" description="Helical" evidence="7">
    <location>
        <begin position="416"/>
        <end position="437"/>
    </location>
</feature>
<gene>
    <name evidence="8" type="ORF">GGR27_002325</name>
</gene>
<feature type="transmembrane region" description="Helical" evidence="7">
    <location>
        <begin position="595"/>
        <end position="612"/>
    </location>
</feature>
<evidence type="ECO:0000313" key="8">
    <source>
        <dbReference type="EMBL" id="NJC26815.1"/>
    </source>
</evidence>
<name>A0ABX0XC36_9BACT</name>
<evidence type="ECO:0000256" key="7">
    <source>
        <dbReference type="SAM" id="Phobius"/>
    </source>
</evidence>
<feature type="transmembrane region" description="Helical" evidence="7">
    <location>
        <begin position="127"/>
        <end position="147"/>
    </location>
</feature>
<proteinExistence type="inferred from homology"/>
<dbReference type="RefSeq" id="WP_168037574.1">
    <property type="nucleotide sequence ID" value="NZ_JAATJH010000003.1"/>
</dbReference>
<evidence type="ECO:0000256" key="2">
    <source>
        <dbReference type="ARBA" id="ARBA00006434"/>
    </source>
</evidence>
<keyword evidence="5 7" id="KW-0472">Membrane</keyword>
<feature type="transmembrane region" description="Helical" evidence="7">
    <location>
        <begin position="566"/>
        <end position="589"/>
    </location>
</feature>
<dbReference type="PANTHER" id="PTHR11819">
    <property type="entry name" value="SOLUTE CARRIER FAMILY 5"/>
    <property type="match status" value="1"/>
</dbReference>
<sequence length="617" mass="67620">MQLNTLDWSIIAAFFIVSLGIGLYASRNSGDSTKEFFLSGRNMPWWLLGVSMVATTFSADTPNLVTDIVRNNGVAGNWAWWAFLLTGMLTVFVYARLWRRSGVLTDLEFYELRYSGKPARFLRQFRAIYLGVFFNVMIMATVCLAGIKIAGVLLGLNAVTTVLMVSVVTVIYSALGGFKGVVITDFVQFTFAMIGAVWAAVYIVAMPEIGGLDALFAHPVVSGKLDIIPKFDDPAVYVPLLVVPLAVQWWSVWYPGAEPGGGGYVAQRMLAAKNERHAVGATLLFNAFHYALRPWPWILIALASIVVFPDIASLQAAFPDIDPGTVKDDLAYPAMLSYLPSGLLGLVIASLIAALMSTLSTHLNWGSSYIVNDWYQRFIKPEASEKELVNVGRISTVVLMVLSAILALALSNALQAFNILLQIGAGTGLIFILRWFWWRINAWTEVAGMAASFVIALSFLFYKIFAQLPTPDTDPKTFFAGWELSLRNKFVTSPTLPHLEGWEQLLIGVGLTTVIWIAVTFLTRPTDAATLQEFYLKIHPGGPGWGPVAASIPAERTVPLSEPLSLRIAAVFIGAIAIYSVLFATGFYLYGNLTATLISSIFAVGGILFLWYNRAKL</sequence>
<evidence type="ECO:0000313" key="9">
    <source>
        <dbReference type="Proteomes" id="UP000770785"/>
    </source>
</evidence>
<feature type="transmembrane region" description="Helical" evidence="7">
    <location>
        <begin position="186"/>
        <end position="205"/>
    </location>
</feature>
<feature type="transmembrane region" description="Helical" evidence="7">
    <location>
        <begin position="388"/>
        <end position="410"/>
    </location>
</feature>
<reference evidence="8 9" key="1">
    <citation type="submission" date="2020-03" db="EMBL/GenBank/DDBJ databases">
        <title>Genomic Encyclopedia of Type Strains, Phase IV (KMG-IV): sequencing the most valuable type-strain genomes for metagenomic binning, comparative biology and taxonomic classification.</title>
        <authorList>
            <person name="Goeker M."/>
        </authorList>
    </citation>
    <scope>NUCLEOTIDE SEQUENCE [LARGE SCALE GENOMIC DNA]</scope>
    <source>
        <strain evidence="8 9">DSM 105096</strain>
    </source>
</reference>
<dbReference type="CDD" id="cd11477">
    <property type="entry name" value="SLC5sbd_u1"/>
    <property type="match status" value="1"/>
</dbReference>
<comment type="subcellular location">
    <subcellularLocation>
        <location evidence="1">Membrane</location>
        <topology evidence="1">Multi-pass membrane protein</topology>
    </subcellularLocation>
</comment>
<keyword evidence="3 7" id="KW-0812">Transmembrane</keyword>
<evidence type="ECO:0000256" key="6">
    <source>
        <dbReference type="RuleBase" id="RU362091"/>
    </source>
</evidence>
<dbReference type="InterPro" id="IPR038377">
    <property type="entry name" value="Na/Glc_symporter_sf"/>
</dbReference>
<comment type="similarity">
    <text evidence="2 6">Belongs to the sodium:solute symporter (SSF) (TC 2.A.21) family.</text>
</comment>
<comment type="caution">
    <text evidence="8">The sequence shown here is derived from an EMBL/GenBank/DDBJ whole genome shotgun (WGS) entry which is preliminary data.</text>
</comment>
<protein>
    <submittedName>
        <fullName evidence="8">SSS family transporter</fullName>
    </submittedName>
</protein>
<feature type="transmembrane region" description="Helical" evidence="7">
    <location>
        <begin position="78"/>
        <end position="97"/>
    </location>
</feature>
<dbReference type="Proteomes" id="UP000770785">
    <property type="component" value="Unassembled WGS sequence"/>
</dbReference>